<evidence type="ECO:0000313" key="3">
    <source>
        <dbReference type="Proteomes" id="UP000318453"/>
    </source>
</evidence>
<reference evidence="2" key="1">
    <citation type="submission" date="2019-08" db="EMBL/GenBank/DDBJ databases">
        <title>Carotenoids and Carotenoid Binding Proteins in the Halophilic Cyanobacterium Euhalothece sp. ZM00.</title>
        <authorList>
            <person name="Cho S.M."/>
            <person name="Song J.Y."/>
            <person name="Park Y.-I."/>
        </authorList>
    </citation>
    <scope>NUCLEOTIDE SEQUENCE [LARGE SCALE GENOMIC DNA]</scope>
    <source>
        <strain evidence="2">Z-M001</strain>
    </source>
</reference>
<evidence type="ECO:0008006" key="4">
    <source>
        <dbReference type="Google" id="ProtNLM"/>
    </source>
</evidence>
<dbReference type="RefSeq" id="WP_146294234.1">
    <property type="nucleotide sequence ID" value="NZ_CP042326.1"/>
</dbReference>
<dbReference type="OrthoDB" id="428125at2"/>
<evidence type="ECO:0000313" key="2">
    <source>
        <dbReference type="EMBL" id="QDZ38623.1"/>
    </source>
</evidence>
<dbReference type="EMBL" id="CP042326">
    <property type="protein sequence ID" value="QDZ38623.1"/>
    <property type="molecule type" value="Genomic_DNA"/>
</dbReference>
<organism evidence="2 3">
    <name type="scientific">Euhalothece natronophila Z-M001</name>
    <dbReference type="NCBI Taxonomy" id="522448"/>
    <lineage>
        <taxon>Bacteria</taxon>
        <taxon>Bacillati</taxon>
        <taxon>Cyanobacteriota</taxon>
        <taxon>Cyanophyceae</taxon>
        <taxon>Oscillatoriophycideae</taxon>
        <taxon>Chroococcales</taxon>
        <taxon>Halothecacae</taxon>
        <taxon>Halothece cluster</taxon>
        <taxon>Euhalothece</taxon>
    </lineage>
</organism>
<proteinExistence type="predicted"/>
<protein>
    <recommendedName>
        <fullName evidence="4">DUF4148 domain-containing protein</fullName>
    </recommendedName>
</protein>
<keyword evidence="3" id="KW-1185">Reference proteome</keyword>
<dbReference type="Proteomes" id="UP000318453">
    <property type="component" value="Chromosome"/>
</dbReference>
<keyword evidence="1" id="KW-0732">Signal</keyword>
<evidence type="ECO:0000256" key="1">
    <source>
        <dbReference type="SAM" id="SignalP"/>
    </source>
</evidence>
<sequence length="122" mass="13039">MRRLILTGLSSLFVTLGVTPVAIAEATTTSEQVTNNHQQNNVRDTEAFSLVSSAYRGDLTEEGIPAYAQFEQAYIAGEIDAESLVNSAIEAGHLSSEAIEDEAYLAAVTLHLDNLAGQSPTR</sequence>
<feature type="signal peptide" evidence="1">
    <location>
        <begin position="1"/>
        <end position="24"/>
    </location>
</feature>
<dbReference type="KEGG" id="enn:FRE64_00890"/>
<name>A0A5B8NHE5_9CHRO</name>
<dbReference type="AlphaFoldDB" id="A0A5B8NHE5"/>
<accession>A0A5B8NHE5</accession>
<feature type="chain" id="PRO_5022737219" description="DUF4148 domain-containing protein" evidence="1">
    <location>
        <begin position="25"/>
        <end position="122"/>
    </location>
</feature>
<gene>
    <name evidence="2" type="ORF">FRE64_00890</name>
</gene>